<dbReference type="PANTHER" id="PTHR30632:SF0">
    <property type="entry name" value="SULFATE-BINDING PROTEIN"/>
    <property type="match status" value="1"/>
</dbReference>
<evidence type="ECO:0000256" key="2">
    <source>
        <dbReference type="ARBA" id="ARBA00022723"/>
    </source>
</evidence>
<dbReference type="Proteomes" id="UP000641025">
    <property type="component" value="Unassembled WGS sequence"/>
</dbReference>
<comment type="similarity">
    <text evidence="1">Belongs to the bacterial solute-binding protein ModA family.</text>
</comment>
<accession>A0ABS0YWI2</accession>
<dbReference type="InterPro" id="IPR005950">
    <property type="entry name" value="ModA"/>
</dbReference>
<gene>
    <name evidence="5" type="primary">modA</name>
    <name evidence="5" type="ORF">JFN90_19595</name>
</gene>
<feature type="signal peptide" evidence="4">
    <location>
        <begin position="1"/>
        <end position="24"/>
    </location>
</feature>
<dbReference type="PIRSF" id="PIRSF004846">
    <property type="entry name" value="ModA"/>
    <property type="match status" value="1"/>
</dbReference>
<feature type="chain" id="PRO_5045873885" evidence="4">
    <location>
        <begin position="25"/>
        <end position="251"/>
    </location>
</feature>
<reference evidence="5 6" key="1">
    <citation type="submission" date="2020-12" db="EMBL/GenBank/DDBJ databases">
        <title>Geomonas sp. Red259, isolated from paddy soil.</title>
        <authorList>
            <person name="Xu Z."/>
            <person name="Zhang Z."/>
            <person name="Masuda Y."/>
            <person name="Itoh H."/>
            <person name="Senoo K."/>
        </authorList>
    </citation>
    <scope>NUCLEOTIDE SEQUENCE [LARGE SCALE GENOMIC DNA]</scope>
    <source>
        <strain evidence="5 6">Red259</strain>
    </source>
</reference>
<dbReference type="InterPro" id="IPR050682">
    <property type="entry name" value="ModA/WtpA"/>
</dbReference>
<dbReference type="CDD" id="cd00993">
    <property type="entry name" value="PBP2_ModA_like"/>
    <property type="match status" value="1"/>
</dbReference>
<dbReference type="EMBL" id="JAEMHK010000018">
    <property type="protein sequence ID" value="MBJ6802336.1"/>
    <property type="molecule type" value="Genomic_DNA"/>
</dbReference>
<dbReference type="NCBIfam" id="TIGR01256">
    <property type="entry name" value="modA"/>
    <property type="match status" value="1"/>
</dbReference>
<name>A0ABS0YWI2_9BACT</name>
<sequence>MKKVLIQAASPLLILLLLVTPVFAGEIAVSAAASLKEAINELADSFTRTHPGVRIVRSYGASGTLAKQIESGAPADIFISANEEWMAYLKQRKLISSSETLAGNTLVFAGSTGKKVTAMQDLVALGRIALGSPKSVPAGEYAMAAIRKAGLEQALGGKLVFAKDVRESMMYAERGEVEGAFVYRSDALLGKRARILFTVPRQLYPSIVYPMALTGSAAAKGEASAFFRYLKEPESVSVMKKHGFSFHDPRD</sequence>
<dbReference type="Gene3D" id="3.40.190.10">
    <property type="entry name" value="Periplasmic binding protein-like II"/>
    <property type="match status" value="2"/>
</dbReference>
<evidence type="ECO:0000256" key="4">
    <source>
        <dbReference type="SAM" id="SignalP"/>
    </source>
</evidence>
<dbReference type="Pfam" id="PF13531">
    <property type="entry name" value="SBP_bac_11"/>
    <property type="match status" value="1"/>
</dbReference>
<evidence type="ECO:0000313" key="5">
    <source>
        <dbReference type="EMBL" id="MBJ6802336.1"/>
    </source>
</evidence>
<evidence type="ECO:0000256" key="3">
    <source>
        <dbReference type="ARBA" id="ARBA00022729"/>
    </source>
</evidence>
<evidence type="ECO:0000256" key="1">
    <source>
        <dbReference type="ARBA" id="ARBA00009175"/>
    </source>
</evidence>
<dbReference type="SUPFAM" id="SSF53850">
    <property type="entry name" value="Periplasmic binding protein-like II"/>
    <property type="match status" value="1"/>
</dbReference>
<dbReference type="PANTHER" id="PTHR30632">
    <property type="entry name" value="MOLYBDATE-BINDING PERIPLASMIC PROTEIN"/>
    <property type="match status" value="1"/>
</dbReference>
<evidence type="ECO:0000313" key="6">
    <source>
        <dbReference type="Proteomes" id="UP000641025"/>
    </source>
</evidence>
<protein>
    <submittedName>
        <fullName evidence="5">Molybdate ABC transporter substrate-binding protein</fullName>
    </submittedName>
</protein>
<keyword evidence="6" id="KW-1185">Reference proteome</keyword>
<organism evidence="5 6">
    <name type="scientific">Geomonas propionica</name>
    <dbReference type="NCBI Taxonomy" id="2798582"/>
    <lineage>
        <taxon>Bacteria</taxon>
        <taxon>Pseudomonadati</taxon>
        <taxon>Thermodesulfobacteriota</taxon>
        <taxon>Desulfuromonadia</taxon>
        <taxon>Geobacterales</taxon>
        <taxon>Geobacteraceae</taxon>
        <taxon>Geomonas</taxon>
    </lineage>
</organism>
<comment type="caution">
    <text evidence="5">The sequence shown here is derived from an EMBL/GenBank/DDBJ whole genome shotgun (WGS) entry which is preliminary data.</text>
</comment>
<keyword evidence="2" id="KW-0479">Metal-binding</keyword>
<dbReference type="RefSeq" id="WP_199396812.1">
    <property type="nucleotide sequence ID" value="NZ_JAEMHK010000018.1"/>
</dbReference>
<proteinExistence type="inferred from homology"/>
<keyword evidence="3 4" id="KW-0732">Signal</keyword>